<sequence length="86" mass="9714">MNEYDYNVFFVSPLGIDDVVKPGEGIYAPGKDDLDPDRSTLKALRQGMRKHWSSPGESSLLSAYQEHIAYEIAHQYLRQGKQATIV</sequence>
<comment type="caution">
    <text evidence="1">The sequence shown here is derived from an EMBL/GenBank/DDBJ whole genome shotgun (WGS) entry which is preliminary data.</text>
</comment>
<proteinExistence type="predicted"/>
<dbReference type="Proteomes" id="UP001397290">
    <property type="component" value="Unassembled WGS sequence"/>
</dbReference>
<dbReference type="EMBL" id="JAAHCF010001874">
    <property type="protein sequence ID" value="KAK8140703.1"/>
    <property type="molecule type" value="Genomic_DNA"/>
</dbReference>
<feature type="non-terminal residue" evidence="1">
    <location>
        <position position="86"/>
    </location>
</feature>
<protein>
    <submittedName>
        <fullName evidence="1">Uncharacterized protein</fullName>
    </submittedName>
</protein>
<name>A0AAW0RFB3_9HYPO</name>
<keyword evidence="2" id="KW-1185">Reference proteome</keyword>
<gene>
    <name evidence="1" type="ORF">G3M48_002555</name>
</gene>
<organism evidence="1 2">
    <name type="scientific">Beauveria asiatica</name>
    <dbReference type="NCBI Taxonomy" id="1069075"/>
    <lineage>
        <taxon>Eukaryota</taxon>
        <taxon>Fungi</taxon>
        <taxon>Dikarya</taxon>
        <taxon>Ascomycota</taxon>
        <taxon>Pezizomycotina</taxon>
        <taxon>Sordariomycetes</taxon>
        <taxon>Hypocreomycetidae</taxon>
        <taxon>Hypocreales</taxon>
        <taxon>Cordycipitaceae</taxon>
        <taxon>Beauveria</taxon>
    </lineage>
</organism>
<reference evidence="1 2" key="1">
    <citation type="submission" date="2020-02" db="EMBL/GenBank/DDBJ databases">
        <title>Comparative genomics of the hypocrealean fungal genus Beauvera.</title>
        <authorList>
            <person name="Showalter D.N."/>
            <person name="Bushley K.E."/>
            <person name="Rehner S.A."/>
        </authorList>
    </citation>
    <scope>NUCLEOTIDE SEQUENCE [LARGE SCALE GENOMIC DNA]</scope>
    <source>
        <strain evidence="1 2">ARSEF4384</strain>
    </source>
</reference>
<accession>A0AAW0RFB3</accession>
<evidence type="ECO:0000313" key="1">
    <source>
        <dbReference type="EMBL" id="KAK8140703.1"/>
    </source>
</evidence>
<evidence type="ECO:0000313" key="2">
    <source>
        <dbReference type="Proteomes" id="UP001397290"/>
    </source>
</evidence>
<dbReference type="AlphaFoldDB" id="A0AAW0RFB3"/>